<dbReference type="PANTHER" id="PTHR32120:SF11">
    <property type="entry name" value="SMALL RIBOSOMAL SUBUNIT BIOGENESIS GTPASE RSGA 1, MITOCHONDRIAL-RELATED"/>
    <property type="match status" value="1"/>
</dbReference>
<keyword evidence="3" id="KW-0694">RNA-binding</keyword>
<dbReference type="Gene3D" id="3.40.50.300">
    <property type="entry name" value="P-loop containing nucleotide triphosphate hydrolases"/>
    <property type="match status" value="1"/>
</dbReference>
<keyword evidence="8" id="KW-1185">Reference proteome</keyword>
<keyword evidence="3" id="KW-0699">rRNA-binding</keyword>
<dbReference type="GO" id="GO:0019843">
    <property type="term" value="F:rRNA binding"/>
    <property type="evidence" value="ECO:0007669"/>
    <property type="project" value="UniProtKB-KW"/>
</dbReference>
<feature type="binding site" evidence="3">
    <location>
        <position position="290"/>
    </location>
    <ligand>
        <name>Zn(2+)</name>
        <dbReference type="ChEBI" id="CHEBI:29105"/>
    </ligand>
</feature>
<dbReference type="EC" id="3.6.1.-" evidence="3"/>
<organism evidence="7 8">
    <name type="scientific">Pelobacter propionicus (strain DSM 2379 / NBRC 103807 / OttBd1)</name>
    <dbReference type="NCBI Taxonomy" id="338966"/>
    <lineage>
        <taxon>Bacteria</taxon>
        <taxon>Pseudomonadati</taxon>
        <taxon>Thermodesulfobacteriota</taxon>
        <taxon>Desulfuromonadia</taxon>
        <taxon>Desulfuromonadales</taxon>
        <taxon>Desulfuromonadaceae</taxon>
        <taxon>Pelobacter</taxon>
    </lineage>
</organism>
<sequence length="330" mass="35841">MTRPVPGRFPGIRGSDVVKSDSNVTTRHSEIPSSPAGNGRIVAHHGISVEVLFQGEQRRMVRVKRNSGHVVGDEVSVNGELLTRLPRATELRRRDARGGVHLVAANLDALGIVMAPLSPGRFIDRAIVTSRTARLTPFLVINKCDLGEAHQLAARLRETYAASLPLFPLSATTGEGLLPLREYLATGRCGVFIGSTGVGKSSLMNALCPHIKLAVGSVGDYRSMGRHTTTVSTLHSLDGGGELVDTPGFRDFGLVDISPQDLAAHFPGFEEAGSESCRFSNCRHRSEPGCSVLRSLQQGRITRERYASFLELLDEVEAEEEKKRVRGWRS</sequence>
<name>A1AQR2_PELPD</name>
<dbReference type="KEGG" id="ppd:Ppro_2074"/>
<comment type="similarity">
    <text evidence="3">Belongs to the TRAFAC class YlqF/YawG GTPase family. RsgA subfamily.</text>
</comment>
<dbReference type="GO" id="GO:0042274">
    <property type="term" value="P:ribosomal small subunit biogenesis"/>
    <property type="evidence" value="ECO:0007669"/>
    <property type="project" value="UniProtKB-UniRule"/>
</dbReference>
<feature type="binding site" evidence="3">
    <location>
        <position position="284"/>
    </location>
    <ligand>
        <name>Zn(2+)</name>
        <dbReference type="ChEBI" id="CHEBI:29105"/>
    </ligand>
</feature>
<feature type="domain" description="CP-type G" evidence="6">
    <location>
        <begin position="96"/>
        <end position="252"/>
    </location>
</feature>
<feature type="compositionally biased region" description="Polar residues" evidence="4">
    <location>
        <begin position="20"/>
        <end position="36"/>
    </location>
</feature>
<feature type="domain" description="EngC GTPase" evidence="5">
    <location>
        <begin position="105"/>
        <end position="250"/>
    </location>
</feature>
<comment type="function">
    <text evidence="3">One of several proteins that assist in the late maturation steps of the functional core of the 30S ribosomal subunit. Helps release RbfA from mature subunits. May play a role in the assembly of ribosomal proteins into the subunit. Circularly permuted GTPase that catalyzes slow GTP hydrolysis, GTPase activity is stimulated by the 30S ribosomal subunit.</text>
</comment>
<evidence type="ECO:0000256" key="3">
    <source>
        <dbReference type="HAMAP-Rule" id="MF_01820"/>
    </source>
</evidence>
<dbReference type="Gene3D" id="1.10.40.50">
    <property type="entry name" value="Probable gtpase engc, domain 3"/>
    <property type="match status" value="1"/>
</dbReference>
<comment type="subcellular location">
    <subcellularLocation>
        <location evidence="3">Cytoplasm</location>
    </subcellularLocation>
</comment>
<proteinExistence type="inferred from homology"/>
<evidence type="ECO:0000256" key="4">
    <source>
        <dbReference type="SAM" id="MobiDB-lite"/>
    </source>
</evidence>
<dbReference type="eggNOG" id="COG1162">
    <property type="taxonomic scope" value="Bacteria"/>
</dbReference>
<protein>
    <recommendedName>
        <fullName evidence="3">Small ribosomal subunit biogenesis GTPase RsgA</fullName>
        <ecNumber evidence="3">3.6.1.-</ecNumber>
    </recommendedName>
</protein>
<comment type="cofactor">
    <cofactor evidence="3">
        <name>Zn(2+)</name>
        <dbReference type="ChEBI" id="CHEBI:29105"/>
    </cofactor>
    <text evidence="3">Binds 1 zinc ion per subunit.</text>
</comment>
<dbReference type="Pfam" id="PF03193">
    <property type="entry name" value="RsgA_GTPase"/>
    <property type="match status" value="1"/>
</dbReference>
<dbReference type="GO" id="GO:0003924">
    <property type="term" value="F:GTPase activity"/>
    <property type="evidence" value="ECO:0007669"/>
    <property type="project" value="UniProtKB-UniRule"/>
</dbReference>
<dbReference type="PANTHER" id="PTHR32120">
    <property type="entry name" value="SMALL RIBOSOMAL SUBUNIT BIOGENESIS GTPASE RSGA"/>
    <property type="match status" value="1"/>
</dbReference>
<evidence type="ECO:0000256" key="2">
    <source>
        <dbReference type="ARBA" id="ARBA00023134"/>
    </source>
</evidence>
<keyword evidence="3" id="KW-0690">Ribosome biogenesis</keyword>
<dbReference type="InterPro" id="IPR004881">
    <property type="entry name" value="Ribosome_biogen_GTPase_RsgA"/>
</dbReference>
<dbReference type="AlphaFoldDB" id="A1AQR2"/>
<feature type="binding site" evidence="3">
    <location>
        <position position="282"/>
    </location>
    <ligand>
        <name>Zn(2+)</name>
        <dbReference type="ChEBI" id="CHEBI:29105"/>
    </ligand>
</feature>
<keyword evidence="2 3" id="KW-0342">GTP-binding</keyword>
<keyword evidence="1 3" id="KW-0547">Nucleotide-binding</keyword>
<feature type="binding site" evidence="3">
    <location>
        <begin position="142"/>
        <end position="145"/>
    </location>
    <ligand>
        <name>GTP</name>
        <dbReference type="ChEBI" id="CHEBI:37565"/>
    </ligand>
</feature>
<dbReference type="NCBIfam" id="TIGR00157">
    <property type="entry name" value="ribosome small subunit-dependent GTPase A"/>
    <property type="match status" value="1"/>
</dbReference>
<keyword evidence="3" id="KW-0479">Metal-binding</keyword>
<gene>
    <name evidence="3" type="primary">rsgA</name>
    <name evidence="7" type="ordered locus">Ppro_2074</name>
</gene>
<keyword evidence="3" id="KW-0862">Zinc</keyword>
<dbReference type="Proteomes" id="UP000006732">
    <property type="component" value="Chromosome"/>
</dbReference>
<evidence type="ECO:0000313" key="8">
    <source>
        <dbReference type="Proteomes" id="UP000006732"/>
    </source>
</evidence>
<keyword evidence="3" id="KW-0378">Hydrolase</keyword>
<dbReference type="SUPFAM" id="SSF52540">
    <property type="entry name" value="P-loop containing nucleoside triphosphate hydrolases"/>
    <property type="match status" value="1"/>
</dbReference>
<feature type="binding site" evidence="3">
    <location>
        <begin position="194"/>
        <end position="202"/>
    </location>
    <ligand>
        <name>GTP</name>
        <dbReference type="ChEBI" id="CHEBI:37565"/>
    </ligand>
</feature>
<keyword evidence="3" id="KW-0963">Cytoplasm</keyword>
<evidence type="ECO:0000259" key="6">
    <source>
        <dbReference type="PROSITE" id="PS51721"/>
    </source>
</evidence>
<dbReference type="InterPro" id="IPR030378">
    <property type="entry name" value="G_CP_dom"/>
</dbReference>
<feature type="binding site" evidence="3">
    <location>
        <position position="277"/>
    </location>
    <ligand>
        <name>Zn(2+)</name>
        <dbReference type="ChEBI" id="CHEBI:29105"/>
    </ligand>
</feature>
<dbReference type="HAMAP" id="MF_01820">
    <property type="entry name" value="GTPase_RsgA"/>
    <property type="match status" value="1"/>
</dbReference>
<dbReference type="GO" id="GO:0005737">
    <property type="term" value="C:cytoplasm"/>
    <property type="evidence" value="ECO:0007669"/>
    <property type="project" value="UniProtKB-SubCell"/>
</dbReference>
<dbReference type="CDD" id="cd01854">
    <property type="entry name" value="YjeQ_EngC"/>
    <property type="match status" value="1"/>
</dbReference>
<dbReference type="GO" id="GO:0005525">
    <property type="term" value="F:GTP binding"/>
    <property type="evidence" value="ECO:0007669"/>
    <property type="project" value="UniProtKB-UniRule"/>
</dbReference>
<dbReference type="EMBL" id="CP000482">
    <property type="protein sequence ID" value="ABK99682.1"/>
    <property type="molecule type" value="Genomic_DNA"/>
</dbReference>
<evidence type="ECO:0000313" key="7">
    <source>
        <dbReference type="EMBL" id="ABK99682.1"/>
    </source>
</evidence>
<evidence type="ECO:0000256" key="1">
    <source>
        <dbReference type="ARBA" id="ARBA00022741"/>
    </source>
</evidence>
<dbReference type="GO" id="GO:0046872">
    <property type="term" value="F:metal ion binding"/>
    <property type="evidence" value="ECO:0007669"/>
    <property type="project" value="UniProtKB-KW"/>
</dbReference>
<dbReference type="PROSITE" id="PS50936">
    <property type="entry name" value="ENGC_GTPASE"/>
    <property type="match status" value="1"/>
</dbReference>
<feature type="region of interest" description="Disordered" evidence="4">
    <location>
        <begin position="1"/>
        <end position="39"/>
    </location>
</feature>
<dbReference type="PROSITE" id="PS51721">
    <property type="entry name" value="G_CP"/>
    <property type="match status" value="1"/>
</dbReference>
<dbReference type="STRING" id="338966.Ppro_2074"/>
<reference evidence="7 8" key="1">
    <citation type="submission" date="2006-10" db="EMBL/GenBank/DDBJ databases">
        <title>Complete sequence of chromosome of Pelobacter propionicus DSM 2379.</title>
        <authorList>
            <consortium name="US DOE Joint Genome Institute"/>
            <person name="Copeland A."/>
            <person name="Lucas S."/>
            <person name="Lapidus A."/>
            <person name="Barry K."/>
            <person name="Detter J.C."/>
            <person name="Glavina del Rio T."/>
            <person name="Hammon N."/>
            <person name="Israni S."/>
            <person name="Dalin E."/>
            <person name="Tice H."/>
            <person name="Pitluck S."/>
            <person name="Saunders E."/>
            <person name="Brettin T."/>
            <person name="Bruce D."/>
            <person name="Han C."/>
            <person name="Tapia R."/>
            <person name="Schmutz J."/>
            <person name="Larimer F."/>
            <person name="Land M."/>
            <person name="Hauser L."/>
            <person name="Kyrpides N."/>
            <person name="Kim E."/>
            <person name="Lovley D."/>
            <person name="Richardson P."/>
        </authorList>
    </citation>
    <scope>NUCLEOTIDE SEQUENCE [LARGE SCALE GENOMIC DNA]</scope>
    <source>
        <strain evidence="8">DSM 2379 / NBRC 103807 / OttBd1</strain>
    </source>
</reference>
<comment type="subunit">
    <text evidence="3">Monomer. Associates with 30S ribosomal subunit, binds 16S rRNA.</text>
</comment>
<dbReference type="HOGENOM" id="CLU_033617_2_0_7"/>
<accession>A1AQR2</accession>
<dbReference type="InterPro" id="IPR010914">
    <property type="entry name" value="RsgA_GTPase_dom"/>
</dbReference>
<dbReference type="InterPro" id="IPR027417">
    <property type="entry name" value="P-loop_NTPase"/>
</dbReference>
<evidence type="ECO:0000259" key="5">
    <source>
        <dbReference type="PROSITE" id="PS50936"/>
    </source>
</evidence>